<dbReference type="Proteomes" id="UP000295431">
    <property type="component" value="Unassembled WGS sequence"/>
</dbReference>
<organism evidence="2 3">
    <name type="scientific">Actinomadura bangladeshensis</name>
    <dbReference type="NCBI Taxonomy" id="453573"/>
    <lineage>
        <taxon>Bacteria</taxon>
        <taxon>Bacillati</taxon>
        <taxon>Actinomycetota</taxon>
        <taxon>Actinomycetes</taxon>
        <taxon>Streptosporangiales</taxon>
        <taxon>Thermomonosporaceae</taxon>
        <taxon>Actinomadura</taxon>
    </lineage>
</organism>
<keyword evidence="2" id="KW-0808">Transferase</keyword>
<dbReference type="Pfam" id="PF08241">
    <property type="entry name" value="Methyltransf_11"/>
    <property type="match status" value="1"/>
</dbReference>
<feature type="domain" description="Methyltransferase type 11" evidence="1">
    <location>
        <begin position="54"/>
        <end position="141"/>
    </location>
</feature>
<evidence type="ECO:0000313" key="3">
    <source>
        <dbReference type="Proteomes" id="UP000295431"/>
    </source>
</evidence>
<gene>
    <name evidence="2" type="ORF">E1284_38195</name>
</gene>
<keyword evidence="2" id="KW-0489">Methyltransferase</keyword>
<evidence type="ECO:0000313" key="2">
    <source>
        <dbReference type="EMBL" id="TDC03479.1"/>
    </source>
</evidence>
<dbReference type="Gene3D" id="3.40.50.150">
    <property type="entry name" value="Vaccinia Virus protein VP39"/>
    <property type="match status" value="1"/>
</dbReference>
<sequence length="255" mass="26754">MTAEFDDVARWTAEAVELLGHRHAIPAACRGSASPAALVWLGEACELSPGATLLDVGAGAGGPAAWAARRFGVRPVLLERMPAACRAAARLFGLPVITADGARIPLRTGSADAAWSLGVLDTVRDKAALLGEIRRVLAPGAPLGLLVAVARTPLALATPDGNHFPTQRELAGLLDGAGFDLVEQIDRPDGAPLAWSRRAERVAAVVAARHGGDRAYALAVRQGERFSRLLASGQLSMQLIHAAARGPVRRDERER</sequence>
<proteinExistence type="predicted"/>
<protein>
    <submittedName>
        <fullName evidence="2">Methyltransferase domain-containing protein</fullName>
    </submittedName>
</protein>
<name>A0A4R4N415_9ACTN</name>
<dbReference type="AlphaFoldDB" id="A0A4R4N415"/>
<comment type="caution">
    <text evidence="2">The sequence shown here is derived from an EMBL/GenBank/DDBJ whole genome shotgun (WGS) entry which is preliminary data.</text>
</comment>
<dbReference type="GO" id="GO:0032259">
    <property type="term" value="P:methylation"/>
    <property type="evidence" value="ECO:0007669"/>
    <property type="project" value="UniProtKB-KW"/>
</dbReference>
<dbReference type="InterPro" id="IPR013216">
    <property type="entry name" value="Methyltransf_11"/>
</dbReference>
<dbReference type="SUPFAM" id="SSF53335">
    <property type="entry name" value="S-adenosyl-L-methionine-dependent methyltransferases"/>
    <property type="match status" value="1"/>
</dbReference>
<keyword evidence="3" id="KW-1185">Reference proteome</keyword>
<dbReference type="GO" id="GO:0008757">
    <property type="term" value="F:S-adenosylmethionine-dependent methyltransferase activity"/>
    <property type="evidence" value="ECO:0007669"/>
    <property type="project" value="InterPro"/>
</dbReference>
<dbReference type="OrthoDB" id="5177196at2"/>
<accession>A0A4R4N415</accession>
<dbReference type="EMBL" id="SMJW01000386">
    <property type="protein sequence ID" value="TDC03479.1"/>
    <property type="molecule type" value="Genomic_DNA"/>
</dbReference>
<dbReference type="InterPro" id="IPR029063">
    <property type="entry name" value="SAM-dependent_MTases_sf"/>
</dbReference>
<reference evidence="2 3" key="1">
    <citation type="submission" date="2019-03" db="EMBL/GenBank/DDBJ databases">
        <title>Draft genome sequences of novel Actinobacteria.</title>
        <authorList>
            <person name="Sahin N."/>
            <person name="Ay H."/>
            <person name="Saygin H."/>
        </authorList>
    </citation>
    <scope>NUCLEOTIDE SEQUENCE [LARGE SCALE GENOMIC DNA]</scope>
    <source>
        <strain evidence="2 3">DSM 45347</strain>
    </source>
</reference>
<evidence type="ECO:0000259" key="1">
    <source>
        <dbReference type="Pfam" id="PF08241"/>
    </source>
</evidence>